<organism evidence="3 4">
    <name type="scientific">Schaedlerella arabinosiphila</name>
    <dbReference type="NCBI Taxonomy" id="2044587"/>
    <lineage>
        <taxon>Bacteria</taxon>
        <taxon>Bacillati</taxon>
        <taxon>Bacillota</taxon>
        <taxon>Clostridia</taxon>
        <taxon>Lachnospirales</taxon>
        <taxon>Lachnospiraceae</taxon>
        <taxon>Schaedlerella</taxon>
    </lineage>
</organism>
<sequence length="310" mass="36154">MNILFIGIGSIAERHIRNIRSLFSDVNIDVIRSGRGKKLSTTIEQLIKNVYTDIKEIQAYYDAVFITNPTDIHYETLLKYHEYSDAFFIEKPVFISGLEDITPFISKNNIYYVASPLRYSKVVQYVKNEIDFSKVYSIRSISSSYLPEWRNGIDYRNTYSAHKNMGGGVSIDLIHEWDYMQYLVGFPHTVHSLICRKSDLEIDSDDIAVYIAEYENMVVEIHLDYFGRYPLRKMEIFTQKDTISVDLIDQSIQFLHSNKAIKFPDNRDLYQMDELKHFFDIIAGNVQNDNGLEEACRVLRIARGMQILQC</sequence>
<dbReference type="Proteomes" id="UP000274920">
    <property type="component" value="Unassembled WGS sequence"/>
</dbReference>
<proteinExistence type="predicted"/>
<dbReference type="InterPro" id="IPR000683">
    <property type="entry name" value="Gfo/Idh/MocA-like_OxRdtase_N"/>
</dbReference>
<dbReference type="EMBL" id="RHJS01000002">
    <property type="protein sequence ID" value="RRK32614.1"/>
    <property type="molecule type" value="Genomic_DNA"/>
</dbReference>
<dbReference type="Pfam" id="PF01408">
    <property type="entry name" value="GFO_IDH_MocA"/>
    <property type="match status" value="1"/>
</dbReference>
<name>A0A3R8R5P7_9FIRM</name>
<evidence type="ECO:0000259" key="2">
    <source>
        <dbReference type="Pfam" id="PF22725"/>
    </source>
</evidence>
<reference evidence="3" key="1">
    <citation type="submission" date="2018-10" db="EMBL/GenBank/DDBJ databases">
        <title>Schaedlerella arabinophila gen. nov. sp. nov., isolated from the mouse intestinal tract and comparative analysis with the genome of the closely related altered Schaedler flora strain ASF502.</title>
        <authorList>
            <person name="Miyake S."/>
            <person name="Soh M."/>
            <person name="Seedorf H."/>
        </authorList>
    </citation>
    <scope>NUCLEOTIDE SEQUENCE [LARGE SCALE GENOMIC DNA]</scope>
    <source>
        <strain evidence="3">DSM 106076</strain>
    </source>
</reference>
<dbReference type="GO" id="GO:0000166">
    <property type="term" value="F:nucleotide binding"/>
    <property type="evidence" value="ECO:0007669"/>
    <property type="project" value="InterPro"/>
</dbReference>
<feature type="domain" description="GFO/IDH/MocA-like oxidoreductase" evidence="2">
    <location>
        <begin position="137"/>
        <end position="243"/>
    </location>
</feature>
<dbReference type="Pfam" id="PF22725">
    <property type="entry name" value="GFO_IDH_MocA_C3"/>
    <property type="match status" value="1"/>
</dbReference>
<evidence type="ECO:0000313" key="3">
    <source>
        <dbReference type="EMBL" id="RRK32614.1"/>
    </source>
</evidence>
<dbReference type="InterPro" id="IPR036291">
    <property type="entry name" value="NAD(P)-bd_dom_sf"/>
</dbReference>
<evidence type="ECO:0000313" key="4">
    <source>
        <dbReference type="Proteomes" id="UP000274920"/>
    </source>
</evidence>
<dbReference type="InterPro" id="IPR051450">
    <property type="entry name" value="Gfo/Idh/MocA_Oxidoreductases"/>
</dbReference>
<gene>
    <name evidence="3" type="ORF">EBB54_15560</name>
</gene>
<comment type="caution">
    <text evidence="3">The sequence shown here is derived from an EMBL/GenBank/DDBJ whole genome shotgun (WGS) entry which is preliminary data.</text>
</comment>
<dbReference type="SUPFAM" id="SSF51735">
    <property type="entry name" value="NAD(P)-binding Rossmann-fold domains"/>
    <property type="match status" value="1"/>
</dbReference>
<dbReference type="PANTHER" id="PTHR43377">
    <property type="entry name" value="BILIVERDIN REDUCTASE A"/>
    <property type="match status" value="1"/>
</dbReference>
<dbReference type="Gene3D" id="3.30.360.10">
    <property type="entry name" value="Dihydrodipicolinate Reductase, domain 2"/>
    <property type="match status" value="1"/>
</dbReference>
<accession>A0A3R8R5P7</accession>
<feature type="domain" description="Gfo/Idh/MocA-like oxidoreductase N-terminal" evidence="1">
    <location>
        <begin position="1"/>
        <end position="95"/>
    </location>
</feature>
<dbReference type="AlphaFoldDB" id="A0A3R8R5P7"/>
<dbReference type="InterPro" id="IPR055170">
    <property type="entry name" value="GFO_IDH_MocA-like_dom"/>
</dbReference>
<dbReference type="Gene3D" id="3.40.50.720">
    <property type="entry name" value="NAD(P)-binding Rossmann-like Domain"/>
    <property type="match status" value="1"/>
</dbReference>
<evidence type="ECO:0000259" key="1">
    <source>
        <dbReference type="Pfam" id="PF01408"/>
    </source>
</evidence>
<protein>
    <submittedName>
        <fullName evidence="3">Gfo/Idh/MocA family oxidoreductase</fullName>
    </submittedName>
</protein>
<dbReference type="RefSeq" id="WP_125128072.1">
    <property type="nucleotide sequence ID" value="NZ_RHJS01000002.1"/>
</dbReference>
<dbReference type="SUPFAM" id="SSF55347">
    <property type="entry name" value="Glyceraldehyde-3-phosphate dehydrogenase-like, C-terminal domain"/>
    <property type="match status" value="1"/>
</dbReference>
<keyword evidence="4" id="KW-1185">Reference proteome</keyword>
<dbReference type="PANTHER" id="PTHR43377:SF1">
    <property type="entry name" value="BILIVERDIN REDUCTASE A"/>
    <property type="match status" value="1"/>
</dbReference>